<dbReference type="InterPro" id="IPR003961">
    <property type="entry name" value="FN3_dom"/>
</dbReference>
<dbReference type="SUPFAM" id="SSF49265">
    <property type="entry name" value="Fibronectin type III"/>
    <property type="match status" value="1"/>
</dbReference>
<dbReference type="AlphaFoldDB" id="A0A6J8DNS4"/>
<protein>
    <recommendedName>
        <fullName evidence="3">Fibronectin type-III domain-containing protein</fullName>
    </recommendedName>
</protein>
<dbReference type="PROSITE" id="PS50853">
    <property type="entry name" value="FN3"/>
    <property type="match status" value="2"/>
</dbReference>
<dbReference type="InterPro" id="IPR050991">
    <property type="entry name" value="ECM_Regulatory_Proteins"/>
</dbReference>
<feature type="domain" description="Fibronectin type-III" evidence="3">
    <location>
        <begin position="30"/>
        <end position="128"/>
    </location>
</feature>
<keyword evidence="5" id="KW-1185">Reference proteome</keyword>
<keyword evidence="2" id="KW-1133">Transmembrane helix</keyword>
<proteinExistence type="predicted"/>
<keyword evidence="2" id="KW-0812">Transmembrane</keyword>
<accession>A0A6J8DNS4</accession>
<reference evidence="4 5" key="1">
    <citation type="submission" date="2020-06" db="EMBL/GenBank/DDBJ databases">
        <authorList>
            <person name="Li R."/>
            <person name="Bekaert M."/>
        </authorList>
    </citation>
    <scope>NUCLEOTIDE SEQUENCE [LARGE SCALE GENOMIC DNA]</scope>
    <source>
        <strain evidence="5">wild</strain>
    </source>
</reference>
<organism evidence="4 5">
    <name type="scientific">Mytilus coruscus</name>
    <name type="common">Sea mussel</name>
    <dbReference type="NCBI Taxonomy" id="42192"/>
    <lineage>
        <taxon>Eukaryota</taxon>
        <taxon>Metazoa</taxon>
        <taxon>Spiralia</taxon>
        <taxon>Lophotrochozoa</taxon>
        <taxon>Mollusca</taxon>
        <taxon>Bivalvia</taxon>
        <taxon>Autobranchia</taxon>
        <taxon>Pteriomorphia</taxon>
        <taxon>Mytilida</taxon>
        <taxon>Mytiloidea</taxon>
        <taxon>Mytilidae</taxon>
        <taxon>Mytilinae</taxon>
        <taxon>Mytilus</taxon>
    </lineage>
</organism>
<name>A0A6J8DNS4_MYTCO</name>
<feature type="domain" description="Fibronectin type-III" evidence="3">
    <location>
        <begin position="130"/>
        <end position="225"/>
    </location>
</feature>
<dbReference type="FunFam" id="2.60.40.10:FF:000028">
    <property type="entry name" value="Neuronal cell adhesion molecule"/>
    <property type="match status" value="1"/>
</dbReference>
<dbReference type="EMBL" id="CACVKT020007607">
    <property type="protein sequence ID" value="CAC5408804.1"/>
    <property type="molecule type" value="Genomic_DNA"/>
</dbReference>
<dbReference type="Gene3D" id="2.60.40.10">
    <property type="entry name" value="Immunoglobulins"/>
    <property type="match status" value="2"/>
</dbReference>
<evidence type="ECO:0000313" key="5">
    <source>
        <dbReference type="Proteomes" id="UP000507470"/>
    </source>
</evidence>
<dbReference type="SMART" id="SM00060">
    <property type="entry name" value="FN3"/>
    <property type="match status" value="2"/>
</dbReference>
<evidence type="ECO:0000256" key="2">
    <source>
        <dbReference type="SAM" id="Phobius"/>
    </source>
</evidence>
<evidence type="ECO:0000259" key="3">
    <source>
        <dbReference type="PROSITE" id="PS50853"/>
    </source>
</evidence>
<dbReference type="Pfam" id="PF00041">
    <property type="entry name" value="fn3"/>
    <property type="match status" value="2"/>
</dbReference>
<keyword evidence="1" id="KW-0677">Repeat</keyword>
<dbReference type="PANTHER" id="PTHR46708:SF2">
    <property type="entry name" value="FIBRONECTIN TYPE-III DOMAIN-CONTAINING PROTEIN"/>
    <property type="match status" value="1"/>
</dbReference>
<feature type="transmembrane region" description="Helical" evidence="2">
    <location>
        <begin position="234"/>
        <end position="257"/>
    </location>
</feature>
<dbReference type="CDD" id="cd00063">
    <property type="entry name" value="FN3"/>
    <property type="match status" value="2"/>
</dbReference>
<dbReference type="PANTHER" id="PTHR46708">
    <property type="entry name" value="TENASCIN"/>
    <property type="match status" value="1"/>
</dbReference>
<gene>
    <name evidence="4" type="ORF">MCOR_42169</name>
</gene>
<evidence type="ECO:0000256" key="1">
    <source>
        <dbReference type="ARBA" id="ARBA00022737"/>
    </source>
</evidence>
<dbReference type="Proteomes" id="UP000507470">
    <property type="component" value="Unassembled WGS sequence"/>
</dbReference>
<dbReference type="InterPro" id="IPR013783">
    <property type="entry name" value="Ig-like_fold"/>
</dbReference>
<dbReference type="OrthoDB" id="6144057at2759"/>
<keyword evidence="2" id="KW-0472">Membrane</keyword>
<dbReference type="InterPro" id="IPR036116">
    <property type="entry name" value="FN3_sf"/>
</dbReference>
<sequence length="482" mass="53868">MHNTFKEIVLITGLFYFYCIFPASGFCGTDPSGIKVTTKSAKSIHVSWDTTKTNCGYIITGYRVYFNSLSPFKTYKKKDVSGATTDNVEIFPIVPGFSYNIFVKALTANGEVSNPTSINYTHPHTKPGAPPSNIHVFKKDITSLTIAWNALDLFSKNGDVKGYQVYYRGPGLSGTKSVNVLGEANTQYTLTGLRPNSTYQFILRVINDVGGGPFSSFVPFSTLPLQPEKDTNNILLMVGIAAGALIFLAVLIPLVVFMCRNCCLKGAVSPDQEEEEDKNKFTKKEAFRPLDENENKTVTKYDRRMSTDTLLSIDKYDIDEVNDTSKMKSRHRRLSKRALSYTDDNIAEDAKQIQNNLQVDKFPLMRVESIQEVKEPDHRDDNVFIDDNEIRQAKSDGGANSLTDKPKVTSNIYVLNANIQTKIFTSKKSRISPNFENDFSFMHDAIKDESSLHDPSVRSATAFNVITKPAQITPRAVLFEPV</sequence>
<evidence type="ECO:0000313" key="4">
    <source>
        <dbReference type="EMBL" id="CAC5408804.1"/>
    </source>
</evidence>